<dbReference type="EMBL" id="CAAALY010247135">
    <property type="protein sequence ID" value="VEL34169.1"/>
    <property type="molecule type" value="Genomic_DNA"/>
</dbReference>
<reference evidence="2" key="1">
    <citation type="submission" date="2018-11" db="EMBL/GenBank/DDBJ databases">
        <authorList>
            <consortium name="Pathogen Informatics"/>
        </authorList>
    </citation>
    <scope>NUCLEOTIDE SEQUENCE</scope>
</reference>
<organism evidence="2 3">
    <name type="scientific">Protopolystoma xenopodis</name>
    <dbReference type="NCBI Taxonomy" id="117903"/>
    <lineage>
        <taxon>Eukaryota</taxon>
        <taxon>Metazoa</taxon>
        <taxon>Spiralia</taxon>
        <taxon>Lophotrochozoa</taxon>
        <taxon>Platyhelminthes</taxon>
        <taxon>Monogenea</taxon>
        <taxon>Polyopisthocotylea</taxon>
        <taxon>Polystomatidea</taxon>
        <taxon>Polystomatidae</taxon>
        <taxon>Protopolystoma</taxon>
    </lineage>
</organism>
<dbReference type="AlphaFoldDB" id="A0A3S5ADI5"/>
<accession>A0A3S5ADI5</accession>
<evidence type="ECO:0000313" key="3">
    <source>
        <dbReference type="Proteomes" id="UP000784294"/>
    </source>
</evidence>
<evidence type="ECO:0000256" key="1">
    <source>
        <dbReference type="SAM" id="MobiDB-lite"/>
    </source>
</evidence>
<comment type="caution">
    <text evidence="2">The sequence shown here is derived from an EMBL/GenBank/DDBJ whole genome shotgun (WGS) entry which is preliminary data.</text>
</comment>
<proteinExistence type="predicted"/>
<sequence>MPPIPMLSVPLPTSFSCLSSSEVSKSRSTSSITNRDTGQMHLGVRTVQVSPNGIHLAVGDREGNIRP</sequence>
<name>A0A3S5ADI5_9PLAT</name>
<gene>
    <name evidence="2" type="ORF">PXEA_LOCUS27609</name>
</gene>
<dbReference type="Proteomes" id="UP000784294">
    <property type="component" value="Unassembled WGS sequence"/>
</dbReference>
<dbReference type="OrthoDB" id="6154712at2759"/>
<feature type="compositionally biased region" description="Low complexity" evidence="1">
    <location>
        <begin position="19"/>
        <end position="31"/>
    </location>
</feature>
<feature type="region of interest" description="Disordered" evidence="1">
    <location>
        <begin position="19"/>
        <end position="40"/>
    </location>
</feature>
<protein>
    <submittedName>
        <fullName evidence="2">Uncharacterized protein</fullName>
    </submittedName>
</protein>
<keyword evidence="3" id="KW-1185">Reference proteome</keyword>
<evidence type="ECO:0000313" key="2">
    <source>
        <dbReference type="EMBL" id="VEL34169.1"/>
    </source>
</evidence>